<name>A0A9N9GLD1_9GLOM</name>
<dbReference type="OrthoDB" id="2320779at2759"/>
<comment type="caution">
    <text evidence="1">The sequence shown here is derived from an EMBL/GenBank/DDBJ whole genome shotgun (WGS) entry which is preliminary data.</text>
</comment>
<dbReference type="AlphaFoldDB" id="A0A9N9GLD1"/>
<gene>
    <name evidence="1" type="ORF">FCALED_LOCUS9036</name>
</gene>
<organism evidence="1 2">
    <name type="scientific">Funneliformis caledonium</name>
    <dbReference type="NCBI Taxonomy" id="1117310"/>
    <lineage>
        <taxon>Eukaryota</taxon>
        <taxon>Fungi</taxon>
        <taxon>Fungi incertae sedis</taxon>
        <taxon>Mucoromycota</taxon>
        <taxon>Glomeromycotina</taxon>
        <taxon>Glomeromycetes</taxon>
        <taxon>Glomerales</taxon>
        <taxon>Glomeraceae</taxon>
        <taxon>Funneliformis</taxon>
    </lineage>
</organism>
<keyword evidence="2" id="KW-1185">Reference proteome</keyword>
<evidence type="ECO:0000313" key="1">
    <source>
        <dbReference type="EMBL" id="CAG8610298.1"/>
    </source>
</evidence>
<feature type="non-terminal residue" evidence="1">
    <location>
        <position position="160"/>
    </location>
</feature>
<proteinExistence type="predicted"/>
<evidence type="ECO:0000313" key="2">
    <source>
        <dbReference type="Proteomes" id="UP000789570"/>
    </source>
</evidence>
<sequence>MSQIPPQVHETIEQFFKSSSTWSLFSFLQYREGVDDFTYDKVKEHMLYKSALNLLSKDHDQARKCLLNFEPAEFAWRVRVEFVFPQASLNRLRVIAITQLDGFVPTGCQTSCYVMNERSSGNVHNFWTTIEKKRYGDRIGIARADGVLRMLEGTTAGQQH</sequence>
<accession>A0A9N9GLD1</accession>
<dbReference type="Proteomes" id="UP000789570">
    <property type="component" value="Unassembled WGS sequence"/>
</dbReference>
<protein>
    <submittedName>
        <fullName evidence="1">14263_t:CDS:1</fullName>
    </submittedName>
</protein>
<reference evidence="1" key="1">
    <citation type="submission" date="2021-06" db="EMBL/GenBank/DDBJ databases">
        <authorList>
            <person name="Kallberg Y."/>
            <person name="Tangrot J."/>
            <person name="Rosling A."/>
        </authorList>
    </citation>
    <scope>NUCLEOTIDE SEQUENCE</scope>
    <source>
        <strain evidence="1">UK204</strain>
    </source>
</reference>
<dbReference type="EMBL" id="CAJVPQ010002846">
    <property type="protein sequence ID" value="CAG8610298.1"/>
    <property type="molecule type" value="Genomic_DNA"/>
</dbReference>